<comment type="caution">
    <text evidence="3">The sequence shown here is derived from an EMBL/GenBank/DDBJ whole genome shotgun (WGS) entry which is preliminary data.</text>
</comment>
<dbReference type="PANTHER" id="PTHR10039:SF17">
    <property type="entry name" value="FUNGAL STAND N-TERMINAL GOODBYE DOMAIN-CONTAINING PROTEIN-RELATED"/>
    <property type="match status" value="1"/>
</dbReference>
<dbReference type="InterPro" id="IPR056884">
    <property type="entry name" value="NPHP3-like_N"/>
</dbReference>
<dbReference type="OrthoDB" id="5967843at2759"/>
<name>A0A9P6JMF5_9AGAR</name>
<dbReference type="InterPro" id="IPR027417">
    <property type="entry name" value="P-loop_NTPase"/>
</dbReference>
<gene>
    <name evidence="3" type="ORF">CPB83DRAFT_859173</name>
</gene>
<dbReference type="SUPFAM" id="SSF52540">
    <property type="entry name" value="P-loop containing nucleoside triphosphate hydrolases"/>
    <property type="match status" value="1"/>
</dbReference>
<dbReference type="PANTHER" id="PTHR10039">
    <property type="entry name" value="AMELOGENIN"/>
    <property type="match status" value="1"/>
</dbReference>
<evidence type="ECO:0000313" key="4">
    <source>
        <dbReference type="Proteomes" id="UP000807306"/>
    </source>
</evidence>
<feature type="domain" description="Nephrocystin 3-like N-terminal" evidence="2">
    <location>
        <begin position="70"/>
        <end position="233"/>
    </location>
</feature>
<dbReference type="Gene3D" id="3.40.50.300">
    <property type="entry name" value="P-loop containing nucleotide triphosphate hydrolases"/>
    <property type="match status" value="1"/>
</dbReference>
<evidence type="ECO:0000256" key="1">
    <source>
        <dbReference type="ARBA" id="ARBA00022737"/>
    </source>
</evidence>
<dbReference type="AlphaFoldDB" id="A0A9P6JMF5"/>
<evidence type="ECO:0000313" key="3">
    <source>
        <dbReference type="EMBL" id="KAF9525680.1"/>
    </source>
</evidence>
<organism evidence="3 4">
    <name type="scientific">Crepidotus variabilis</name>
    <dbReference type="NCBI Taxonomy" id="179855"/>
    <lineage>
        <taxon>Eukaryota</taxon>
        <taxon>Fungi</taxon>
        <taxon>Dikarya</taxon>
        <taxon>Basidiomycota</taxon>
        <taxon>Agaricomycotina</taxon>
        <taxon>Agaricomycetes</taxon>
        <taxon>Agaricomycetidae</taxon>
        <taxon>Agaricales</taxon>
        <taxon>Agaricineae</taxon>
        <taxon>Crepidotaceae</taxon>
        <taxon>Crepidotus</taxon>
    </lineage>
</organism>
<evidence type="ECO:0000259" key="2">
    <source>
        <dbReference type="Pfam" id="PF24883"/>
    </source>
</evidence>
<reference evidence="3" key="1">
    <citation type="submission" date="2020-11" db="EMBL/GenBank/DDBJ databases">
        <authorList>
            <consortium name="DOE Joint Genome Institute"/>
            <person name="Ahrendt S."/>
            <person name="Riley R."/>
            <person name="Andreopoulos W."/>
            <person name="Labutti K."/>
            <person name="Pangilinan J."/>
            <person name="Ruiz-Duenas F.J."/>
            <person name="Barrasa J.M."/>
            <person name="Sanchez-Garcia M."/>
            <person name="Camarero S."/>
            <person name="Miyauchi S."/>
            <person name="Serrano A."/>
            <person name="Linde D."/>
            <person name="Babiker R."/>
            <person name="Drula E."/>
            <person name="Ayuso-Fernandez I."/>
            <person name="Pacheco R."/>
            <person name="Padilla G."/>
            <person name="Ferreira P."/>
            <person name="Barriuso J."/>
            <person name="Kellner H."/>
            <person name="Castanera R."/>
            <person name="Alfaro M."/>
            <person name="Ramirez L."/>
            <person name="Pisabarro A.G."/>
            <person name="Kuo A."/>
            <person name="Tritt A."/>
            <person name="Lipzen A."/>
            <person name="He G."/>
            <person name="Yan M."/>
            <person name="Ng V."/>
            <person name="Cullen D."/>
            <person name="Martin F."/>
            <person name="Rosso M.-N."/>
            <person name="Henrissat B."/>
            <person name="Hibbett D."/>
            <person name="Martinez A.T."/>
            <person name="Grigoriev I.V."/>
        </authorList>
    </citation>
    <scope>NUCLEOTIDE SEQUENCE</scope>
    <source>
        <strain evidence="3">CBS 506.95</strain>
    </source>
</reference>
<dbReference type="EMBL" id="MU157881">
    <property type="protein sequence ID" value="KAF9525680.1"/>
    <property type="molecule type" value="Genomic_DNA"/>
</dbReference>
<keyword evidence="4" id="KW-1185">Reference proteome</keyword>
<dbReference type="Pfam" id="PF24883">
    <property type="entry name" value="NPHP3_N"/>
    <property type="match status" value="1"/>
</dbReference>
<keyword evidence="1" id="KW-0677">Repeat</keyword>
<dbReference type="Proteomes" id="UP000807306">
    <property type="component" value="Unassembled WGS sequence"/>
</dbReference>
<sequence>MRAGPNFNNVAITGGELTFVGGNINNAPPLKGLDLMLSQCTPGALLNSKERSDPPRCADETRTAILNSLLRWISSNIASNVASIAWLHGPAGGGKTAIAQTLGEQCQKKGLLAATFFFSRTDSEDRSDGDRVISTIAAELIRLIPELKPLVIKAIDDDPFLLSKVMEEQLYELMVKPLRTLAQARGKELGPRLVVIDALDECNDMDAQVDLIKTIANAVPQLAFPFCFLIVSRPESHIVDAFAREPLQSTTTLRLDLSKDTSADADIQLFLELGFEDILSHHRHRRLLPSPWPPVGVIPALVKQSSRQFIYPSTVIKYVRDPKHHPFRRLQDILGLSPSSSKGRPFAGLDSLYTFIFSRVENDNIEVITRFFSLLLVIKSTQNPDRVNLRPAATQLEEFLELDSGDLYFLLDPFLSLLSMPEDPSHDIEIFHISLLDFLLDTNRSFDIRRRGFNISLPLGHTVAAIYWWRRLPDPDRPQGTRITSHFHFIQHCSLVGRLSETLYQCITCAELPRPMEPLQKLWYMWRILCNMLLTRQV</sequence>
<protein>
    <recommendedName>
        <fullName evidence="2">Nephrocystin 3-like N-terminal domain-containing protein</fullName>
    </recommendedName>
</protein>
<proteinExistence type="predicted"/>
<accession>A0A9P6JMF5</accession>